<name>A0ACB9FIT8_ARCLA</name>
<evidence type="ECO:0000313" key="1">
    <source>
        <dbReference type="EMBL" id="KAI3771179.1"/>
    </source>
</evidence>
<accession>A0ACB9FIT8</accession>
<dbReference type="EMBL" id="CM042047">
    <property type="protein sequence ID" value="KAI3771179.1"/>
    <property type="molecule type" value="Genomic_DNA"/>
</dbReference>
<comment type="caution">
    <text evidence="1">The sequence shown here is derived from an EMBL/GenBank/DDBJ whole genome shotgun (WGS) entry which is preliminary data.</text>
</comment>
<organism evidence="1 2">
    <name type="scientific">Arctium lappa</name>
    <name type="common">Greater burdock</name>
    <name type="synonym">Lappa major</name>
    <dbReference type="NCBI Taxonomy" id="4217"/>
    <lineage>
        <taxon>Eukaryota</taxon>
        <taxon>Viridiplantae</taxon>
        <taxon>Streptophyta</taxon>
        <taxon>Embryophyta</taxon>
        <taxon>Tracheophyta</taxon>
        <taxon>Spermatophyta</taxon>
        <taxon>Magnoliopsida</taxon>
        <taxon>eudicotyledons</taxon>
        <taxon>Gunneridae</taxon>
        <taxon>Pentapetalae</taxon>
        <taxon>asterids</taxon>
        <taxon>campanulids</taxon>
        <taxon>Asterales</taxon>
        <taxon>Asteraceae</taxon>
        <taxon>Carduoideae</taxon>
        <taxon>Cardueae</taxon>
        <taxon>Arctiinae</taxon>
        <taxon>Arctium</taxon>
    </lineage>
</organism>
<gene>
    <name evidence="1" type="ORF">L6452_02338</name>
</gene>
<dbReference type="Proteomes" id="UP001055879">
    <property type="component" value="Linkage Group LG01"/>
</dbReference>
<proteinExistence type="predicted"/>
<sequence>MNDLLHICQVIGLDLSQEGISGGLNDSSSILFSLDKLQRLSLAYNKFNFKPIPSRLEVLDLSSRFSNRHSPLQLEKPNLAMLVHNLHHLTDLYLDGVNMSAIKSDWCQVLSSSLPNLKVLSLSSCYLSGPIDESLQGLHNLTTLDLSYNNLSIETSSGDFNMSPFPQISSLKLVSCNLQTFPNLKNQSSLSHLDLSDNNIGGEIPSWIWGSYNGGLLYMNISHNQVVGLQTPYVFPKHLSIIDLHSNWLGGVIPRPPPFVTYIDYSENLFSSSIPTNIGHNLTLAIFFSVSRNSLTGRIPQTICNASYLKVLDLSHNGFRGRIPECVFKFGGDLGVLKLGNNNLDGLIEGTFTSNCSLSVLDLHWNSLEGKIPRSLVNCKSLEVLNLGNNRTTDTYPCFLRNNSKLRVLILRSNRLYGGLHCNPAQSTTWEKLQILDIAFNEFTGVVSADWFRNWHAMLQDPQSPEYDEKHLSFMVFQLDQFYYQQTVTVTTKGRELELVRILTIFTSMDISNNHFEGEIPSTVGHLKMLYLLDMSNNEFIGSIPPSIGDLYHIESLDLSANKLGGEIPSVLTRLSFLSDFDVSYNQLEGRIPVGSQFQTFTNNSFKGNPRLCGPPLAKSCEVSGPATTPPASTKSHGNAVRSEVLISVGLGFVVGVGILVLPLIFYGRWNRWYFQHVDHIFFTKLHRYFETRKRMRRAYRNPIQRLYCSVVHKDYTAESTGRKHRN</sequence>
<reference evidence="2" key="1">
    <citation type="journal article" date="2022" name="Mol. Ecol. Resour.">
        <title>The genomes of chicory, endive, great burdock and yacon provide insights into Asteraceae palaeo-polyploidization history and plant inulin production.</title>
        <authorList>
            <person name="Fan W."/>
            <person name="Wang S."/>
            <person name="Wang H."/>
            <person name="Wang A."/>
            <person name="Jiang F."/>
            <person name="Liu H."/>
            <person name="Zhao H."/>
            <person name="Xu D."/>
            <person name="Zhang Y."/>
        </authorList>
    </citation>
    <scope>NUCLEOTIDE SEQUENCE [LARGE SCALE GENOMIC DNA]</scope>
    <source>
        <strain evidence="2">cv. Niubang</strain>
    </source>
</reference>
<protein>
    <submittedName>
        <fullName evidence="1">Uncharacterized protein</fullName>
    </submittedName>
</protein>
<evidence type="ECO:0000313" key="2">
    <source>
        <dbReference type="Proteomes" id="UP001055879"/>
    </source>
</evidence>
<reference evidence="1 2" key="2">
    <citation type="journal article" date="2022" name="Mol. Ecol. Resour.">
        <title>The genomes of chicory, endive, great burdock and yacon provide insights into Asteraceae paleo-polyploidization history and plant inulin production.</title>
        <authorList>
            <person name="Fan W."/>
            <person name="Wang S."/>
            <person name="Wang H."/>
            <person name="Wang A."/>
            <person name="Jiang F."/>
            <person name="Liu H."/>
            <person name="Zhao H."/>
            <person name="Xu D."/>
            <person name="Zhang Y."/>
        </authorList>
    </citation>
    <scope>NUCLEOTIDE SEQUENCE [LARGE SCALE GENOMIC DNA]</scope>
    <source>
        <strain evidence="2">cv. Niubang</strain>
    </source>
</reference>
<keyword evidence="2" id="KW-1185">Reference proteome</keyword>